<proteinExistence type="predicted"/>
<accession>A0ACC2QU60</accession>
<name>A0ACC2QU60_9NEOP</name>
<evidence type="ECO:0000313" key="1">
    <source>
        <dbReference type="EMBL" id="KAJ8725606.1"/>
    </source>
</evidence>
<dbReference type="Proteomes" id="UP001231649">
    <property type="component" value="Chromosome 15"/>
</dbReference>
<gene>
    <name evidence="1" type="ORF">PYW08_003789</name>
</gene>
<sequence>MRMQWGVFVTVSLWSVVSGPLTKADAISVYDPTVIQVEHTHTRNVRLSEPVKQMEETHRNIRIEGDQFLLEGKPLRIVSGSLHYFRLPAAYWRDRLKKMKAAGLNAVATYVEWSYHEPEERQYSFENDRDIATFIRTAAEEGLYVLLRVGPYICAERDLGGFPYWLLGKYPNIKLRTTDSNFLTECDTWLNKLFEQTSSLLYGNGGPIILVQVENEYGSYGNDLDYRVAVRNMIHKHVGSNAILYTTDGNSLYFLRGGSVPNILATIDFNAYSNVNKSFEELRQFMPQGPLMNSEFYTGWLTHWGETFATASAESVVSTLGQILDYGANVNFYMFFGGSNFEFTAGANFLGTYQPDLTSYDYDSPLSEAGDPTNKYYLIRNKLMEYHLVDESLPVPTVSPKGDYGPVFVHPTVDLLSADGRTRLGKKYDDYTGSTLPTFEQLRQRSGLILYETTLPEADDLLVIRKPRDMIFVYVDGELKGRISRIHKIYSLPLSAKNGSMLSLLVENQGRIGFGSQIHDFKGILSEVEFNSKVLNGKWQITGFPLETFDTTDLSTSNDNNTRRPTFYEGEFAVPTGSEPLDTFVDTSGWGKGYVWVNGYNLGRYWPSAGPQITLYLPGVWLKPAPEKNHIQILELDKAPLIANIDLIDYPILNRTGNINWWKYQPKTP</sequence>
<dbReference type="EMBL" id="CM056791">
    <property type="protein sequence ID" value="KAJ8725606.1"/>
    <property type="molecule type" value="Genomic_DNA"/>
</dbReference>
<organism evidence="1 2">
    <name type="scientific">Mythimna loreyi</name>
    <dbReference type="NCBI Taxonomy" id="667449"/>
    <lineage>
        <taxon>Eukaryota</taxon>
        <taxon>Metazoa</taxon>
        <taxon>Ecdysozoa</taxon>
        <taxon>Arthropoda</taxon>
        <taxon>Hexapoda</taxon>
        <taxon>Insecta</taxon>
        <taxon>Pterygota</taxon>
        <taxon>Neoptera</taxon>
        <taxon>Endopterygota</taxon>
        <taxon>Lepidoptera</taxon>
        <taxon>Glossata</taxon>
        <taxon>Ditrysia</taxon>
        <taxon>Noctuoidea</taxon>
        <taxon>Noctuidae</taxon>
        <taxon>Noctuinae</taxon>
        <taxon>Hadenini</taxon>
        <taxon>Mythimna</taxon>
    </lineage>
</organism>
<protein>
    <submittedName>
        <fullName evidence="1">Uncharacterized protein</fullName>
    </submittedName>
</protein>
<comment type="caution">
    <text evidence="1">The sequence shown here is derived from an EMBL/GenBank/DDBJ whole genome shotgun (WGS) entry which is preliminary data.</text>
</comment>
<keyword evidence="2" id="KW-1185">Reference proteome</keyword>
<evidence type="ECO:0000313" key="2">
    <source>
        <dbReference type="Proteomes" id="UP001231649"/>
    </source>
</evidence>
<reference evidence="1" key="1">
    <citation type="submission" date="2023-03" db="EMBL/GenBank/DDBJ databases">
        <title>Chromosome-level genomes of two armyworms, Mythimna separata and Mythimna loreyi, provide insights into the biosynthesis and reception of sex pheromones.</title>
        <authorList>
            <person name="Zhao H."/>
        </authorList>
    </citation>
    <scope>NUCLEOTIDE SEQUENCE</scope>
    <source>
        <strain evidence="1">BeijingLab</strain>
    </source>
</reference>